<protein>
    <submittedName>
        <fullName evidence="6">Amidohydrolase family protein</fullName>
    </submittedName>
</protein>
<dbReference type="SUPFAM" id="SSF51338">
    <property type="entry name" value="Composite domain of metallo-dependent hydrolases"/>
    <property type="match status" value="1"/>
</dbReference>
<evidence type="ECO:0000313" key="6">
    <source>
        <dbReference type="EMBL" id="MDM8270245.1"/>
    </source>
</evidence>
<dbReference type="InterPro" id="IPR051607">
    <property type="entry name" value="Metallo-dep_hydrolases"/>
</dbReference>
<dbReference type="PANTHER" id="PTHR11271">
    <property type="entry name" value="GUANINE DEAMINASE"/>
    <property type="match status" value="1"/>
</dbReference>
<evidence type="ECO:0000256" key="2">
    <source>
        <dbReference type="ARBA" id="ARBA00022723"/>
    </source>
</evidence>
<dbReference type="RefSeq" id="WP_289510347.1">
    <property type="nucleotide sequence ID" value="NZ_JAUDEA010000001.1"/>
</dbReference>
<reference evidence="7" key="2">
    <citation type="submission" date="2023-06" db="EMBL/GenBank/DDBJ databases">
        <title>Identification and characterization of horizontal gene transfer across gut microbiota members of farm animals based on homology search.</title>
        <authorList>
            <person name="Zeman M."/>
            <person name="Kubasova T."/>
            <person name="Jahodarova E."/>
            <person name="Nykrynova M."/>
            <person name="Rychlik I."/>
        </authorList>
    </citation>
    <scope>NUCLEOTIDE SEQUENCE [LARGE SCALE GENOMIC DNA]</scope>
    <source>
        <strain evidence="7">153_Feed</strain>
    </source>
</reference>
<keyword evidence="4" id="KW-0862">Zinc</keyword>
<keyword evidence="3" id="KW-0378">Hydrolase</keyword>
<reference evidence="6 7" key="1">
    <citation type="submission" date="2023-06" db="EMBL/GenBank/DDBJ databases">
        <title>Identification and characterization of horizontal gene transfer across gut microbiota members of farm animals based on homology search.</title>
        <authorList>
            <person name="Schwarzerova J."/>
            <person name="Nykrynova M."/>
            <person name="Jureckova K."/>
            <person name="Cejkova D."/>
            <person name="Rychlik I."/>
        </authorList>
    </citation>
    <scope>NUCLEOTIDE SEQUENCE [LARGE SCALE GENOMIC DNA]</scope>
    <source>
        <strain evidence="6 7">153_Feed</strain>
    </source>
</reference>
<dbReference type="Pfam" id="PF01979">
    <property type="entry name" value="Amidohydro_1"/>
    <property type="match status" value="1"/>
</dbReference>
<evidence type="ECO:0000313" key="7">
    <source>
        <dbReference type="Proteomes" id="UP001529256"/>
    </source>
</evidence>
<dbReference type="PANTHER" id="PTHR11271:SF6">
    <property type="entry name" value="GUANINE DEAMINASE"/>
    <property type="match status" value="1"/>
</dbReference>
<reference evidence="6 7" key="3">
    <citation type="submission" date="2023-06" db="EMBL/GenBank/DDBJ databases">
        <authorList>
            <person name="Zeman M."/>
            <person name="Kubasova T."/>
            <person name="Jahodarova E."/>
            <person name="Nykrynova M."/>
            <person name="Rychlik I."/>
        </authorList>
    </citation>
    <scope>NUCLEOTIDE SEQUENCE [LARGE SCALE GENOMIC DNA]</scope>
    <source>
        <strain evidence="6 7">153_Feed</strain>
    </source>
</reference>
<dbReference type="EMBL" id="JAUDEA010000001">
    <property type="protein sequence ID" value="MDM8270245.1"/>
    <property type="molecule type" value="Genomic_DNA"/>
</dbReference>
<evidence type="ECO:0000256" key="4">
    <source>
        <dbReference type="ARBA" id="ARBA00022833"/>
    </source>
</evidence>
<dbReference type="Gene3D" id="2.30.40.10">
    <property type="entry name" value="Urease, subunit C, domain 1"/>
    <property type="match status" value="1"/>
</dbReference>
<keyword evidence="7" id="KW-1185">Reference proteome</keyword>
<proteinExistence type="predicted"/>
<evidence type="ECO:0000256" key="1">
    <source>
        <dbReference type="ARBA" id="ARBA00001947"/>
    </source>
</evidence>
<keyword evidence="2" id="KW-0479">Metal-binding</keyword>
<organism evidence="6 7">
    <name type="scientific">Thermophilibacter provencensis</name>
    <dbReference type="NCBI Taxonomy" id="1852386"/>
    <lineage>
        <taxon>Bacteria</taxon>
        <taxon>Bacillati</taxon>
        <taxon>Actinomycetota</taxon>
        <taxon>Coriobacteriia</taxon>
        <taxon>Coriobacteriales</taxon>
        <taxon>Atopobiaceae</taxon>
        <taxon>Thermophilibacter</taxon>
    </lineage>
</organism>
<dbReference type="Gene3D" id="3.20.20.140">
    <property type="entry name" value="Metal-dependent hydrolases"/>
    <property type="match status" value="1"/>
</dbReference>
<comment type="caution">
    <text evidence="6">The sequence shown here is derived from an EMBL/GenBank/DDBJ whole genome shotgun (WGS) entry which is preliminary data.</text>
</comment>
<dbReference type="Proteomes" id="UP001529256">
    <property type="component" value="Unassembled WGS sequence"/>
</dbReference>
<feature type="domain" description="Amidohydrolase-related" evidence="5">
    <location>
        <begin position="59"/>
        <end position="408"/>
    </location>
</feature>
<dbReference type="SUPFAM" id="SSF51556">
    <property type="entry name" value="Metallo-dependent hydrolases"/>
    <property type="match status" value="1"/>
</dbReference>
<name>A0ABT7V0W3_9ACTN</name>
<evidence type="ECO:0000259" key="5">
    <source>
        <dbReference type="Pfam" id="PF01979"/>
    </source>
</evidence>
<sequence>MGAESFVLRGDICYSLSPREVRCVEGGYLVCVDGRSAGVFEELPERYAASPLVDCTGRLVIPGLCDIHLHAPQYAFRGLGMDLELLDWLNTHTFPEETRYADLDYAARAYDVFAGDLRRCATTRAVVFGTVHVPATELLMERLEATGLVTYVGKVNMDRNAPERLVETSARSAEATRRWLEDVCGRFERTHPIITPRFTPSVTDGLMAELGALREKYDLPVQSHLSENPSEVSWVKELCPWSSCYADAYDHFGLLGEKTVMAHCVHSTDEEVELLRRTGTYVAHCPQSNAQLASGIAPVRRYLDLGMSVGLGTDVAGGASLSMFRCMADAVAASKLRWRLVDQSLAPLTTQEALWLATVGGGSFFGRVGSFAEGYELDALVLNDSGIRTPRKLTVWERLERFVYLAEEGGRIERKFVAGREVSLD</sequence>
<gene>
    <name evidence="6" type="ORF">QUW25_00870</name>
</gene>
<comment type="cofactor">
    <cofactor evidence="1">
        <name>Zn(2+)</name>
        <dbReference type="ChEBI" id="CHEBI:29105"/>
    </cofactor>
</comment>
<evidence type="ECO:0000256" key="3">
    <source>
        <dbReference type="ARBA" id="ARBA00022801"/>
    </source>
</evidence>
<dbReference type="InterPro" id="IPR032466">
    <property type="entry name" value="Metal_Hydrolase"/>
</dbReference>
<dbReference type="InterPro" id="IPR006680">
    <property type="entry name" value="Amidohydro-rel"/>
</dbReference>
<accession>A0ABT7V0W3</accession>
<dbReference type="InterPro" id="IPR011059">
    <property type="entry name" value="Metal-dep_hydrolase_composite"/>
</dbReference>